<organism evidence="10 11">
    <name type="scientific">Gnomoniopsis smithogilvyi</name>
    <dbReference type="NCBI Taxonomy" id="1191159"/>
    <lineage>
        <taxon>Eukaryota</taxon>
        <taxon>Fungi</taxon>
        <taxon>Dikarya</taxon>
        <taxon>Ascomycota</taxon>
        <taxon>Pezizomycotina</taxon>
        <taxon>Sordariomycetes</taxon>
        <taxon>Sordariomycetidae</taxon>
        <taxon>Diaporthales</taxon>
        <taxon>Gnomoniaceae</taxon>
        <taxon>Gnomoniopsis</taxon>
    </lineage>
</organism>
<evidence type="ECO:0000256" key="1">
    <source>
        <dbReference type="ARBA" id="ARBA00004613"/>
    </source>
</evidence>
<evidence type="ECO:0000256" key="6">
    <source>
        <dbReference type="ARBA" id="ARBA00036818"/>
    </source>
</evidence>
<evidence type="ECO:0000256" key="2">
    <source>
        <dbReference type="ARBA" id="ARBA00010980"/>
    </source>
</evidence>
<accession>A0A9W8YJU1</accession>
<evidence type="ECO:0000256" key="4">
    <source>
        <dbReference type="ARBA" id="ARBA00022729"/>
    </source>
</evidence>
<protein>
    <recommendedName>
        <fullName evidence="7">pectin lyase</fullName>
        <ecNumber evidence="7">4.2.2.10</ecNumber>
    </recommendedName>
</protein>
<dbReference type="Gene3D" id="2.160.20.10">
    <property type="entry name" value="Single-stranded right-handed beta-helix, Pectin lyase-like"/>
    <property type="match status" value="1"/>
</dbReference>
<keyword evidence="3" id="KW-0964">Secreted</keyword>
<evidence type="ECO:0000256" key="7">
    <source>
        <dbReference type="ARBA" id="ARBA00039082"/>
    </source>
</evidence>
<proteinExistence type="inferred from homology"/>
<gene>
    <name evidence="10" type="ORF">N0V93_008909</name>
</gene>
<feature type="signal peptide" evidence="8">
    <location>
        <begin position="1"/>
        <end position="20"/>
    </location>
</feature>
<evidence type="ECO:0000313" key="10">
    <source>
        <dbReference type="EMBL" id="KAJ4386018.1"/>
    </source>
</evidence>
<dbReference type="Proteomes" id="UP001140453">
    <property type="component" value="Unassembled WGS sequence"/>
</dbReference>
<dbReference type="SMART" id="SM00656">
    <property type="entry name" value="Amb_all"/>
    <property type="match status" value="1"/>
</dbReference>
<evidence type="ECO:0000256" key="5">
    <source>
        <dbReference type="ARBA" id="ARBA00023239"/>
    </source>
</evidence>
<dbReference type="EMBL" id="JAPEVB010000006">
    <property type="protein sequence ID" value="KAJ4386018.1"/>
    <property type="molecule type" value="Genomic_DNA"/>
</dbReference>
<keyword evidence="11" id="KW-1185">Reference proteome</keyword>
<keyword evidence="5" id="KW-0456">Lyase</keyword>
<dbReference type="InterPro" id="IPR045032">
    <property type="entry name" value="PEL"/>
</dbReference>
<dbReference type="InterPro" id="IPR012334">
    <property type="entry name" value="Pectin_lyas_fold"/>
</dbReference>
<evidence type="ECO:0000259" key="9">
    <source>
        <dbReference type="SMART" id="SM00656"/>
    </source>
</evidence>
<comment type="catalytic activity">
    <reaction evidence="6">
        <text>Eliminative cleavage of (1-&gt;4)-alpha-D-galacturonan methyl ester to give oligosaccharides with 4-deoxy-6-O-methyl-alpha-D-galact-4-enuronosyl groups at their non-reducing ends.</text>
        <dbReference type="EC" id="4.2.2.10"/>
    </reaction>
</comment>
<dbReference type="EC" id="4.2.2.10" evidence="7"/>
<dbReference type="GO" id="GO:0030570">
    <property type="term" value="F:pectate lyase activity"/>
    <property type="evidence" value="ECO:0007669"/>
    <property type="project" value="InterPro"/>
</dbReference>
<evidence type="ECO:0000256" key="3">
    <source>
        <dbReference type="ARBA" id="ARBA00022525"/>
    </source>
</evidence>
<dbReference type="InterPro" id="IPR002022">
    <property type="entry name" value="Pec_lyase"/>
</dbReference>
<sequence>MKYLSVATMAMAGLGHLAEAAISSVVSGTPMGFAAAVTGGGDADPVYPTTIDELKTYLTSADPQVIVISGTFNFQGSEGSTTEQACNQYSCTPDEGGQALLNTLDGCGDYALYDVLLDTAAMEGINVESNKTLVGKDNAVLYGKGLRFAGVSNIIVQNIAITNLNPRYVWGGDALVFADSSLIWIDHVATSYTGRQHYAFGQNPDASITVSNSYLNGYTSNSATCDNHTYWAMELVGTDDSITWYKNHIYYTSGRTPALSGSTLFHAVNNIWEDNSGHLLEGTDNGRGLYEGNYFINTPLIADSGFVGSLFSSSAADVASCSSALGRDCVQNAYNNTGSFDFADTDFLSDFSAFTVVTPDSADSVVSSLLSGAGNTL</sequence>
<reference evidence="10" key="1">
    <citation type="submission" date="2022-10" db="EMBL/GenBank/DDBJ databases">
        <title>Tapping the CABI collections for fungal endophytes: first genome assemblies for Collariella, Neodidymelliopsis, Ascochyta clinopodiicola, Didymella pomorum, Didymosphaeria variabile, Neocosmospora piperis and Neocucurbitaria cava.</title>
        <authorList>
            <person name="Hill R."/>
        </authorList>
    </citation>
    <scope>NUCLEOTIDE SEQUENCE</scope>
    <source>
        <strain evidence="10">IMI 355082</strain>
    </source>
</reference>
<dbReference type="PANTHER" id="PTHR31683:SF16">
    <property type="entry name" value="PECTIN LYASE A-RELATED"/>
    <property type="match status" value="1"/>
</dbReference>
<dbReference type="SUPFAM" id="SSF51126">
    <property type="entry name" value="Pectin lyase-like"/>
    <property type="match status" value="1"/>
</dbReference>
<keyword evidence="4 8" id="KW-0732">Signal</keyword>
<dbReference type="OrthoDB" id="1637350at2759"/>
<dbReference type="InterPro" id="IPR011050">
    <property type="entry name" value="Pectin_lyase_fold/virulence"/>
</dbReference>
<dbReference type="GO" id="GO:0000272">
    <property type="term" value="P:polysaccharide catabolic process"/>
    <property type="evidence" value="ECO:0007669"/>
    <property type="project" value="UniProtKB-KW"/>
</dbReference>
<evidence type="ECO:0000256" key="8">
    <source>
        <dbReference type="SAM" id="SignalP"/>
    </source>
</evidence>
<dbReference type="AlphaFoldDB" id="A0A9W8YJU1"/>
<evidence type="ECO:0000313" key="11">
    <source>
        <dbReference type="Proteomes" id="UP001140453"/>
    </source>
</evidence>
<comment type="caution">
    <text evidence="10">The sequence shown here is derived from an EMBL/GenBank/DDBJ whole genome shotgun (WGS) entry which is preliminary data.</text>
</comment>
<dbReference type="GO" id="GO:0005576">
    <property type="term" value="C:extracellular region"/>
    <property type="evidence" value="ECO:0007669"/>
    <property type="project" value="UniProtKB-SubCell"/>
</dbReference>
<comment type="subcellular location">
    <subcellularLocation>
        <location evidence="1">Secreted</location>
    </subcellularLocation>
</comment>
<name>A0A9W8YJU1_9PEZI</name>
<comment type="similarity">
    <text evidence="2">Belongs to the polysaccharide lyase 1 family.</text>
</comment>
<dbReference type="PANTHER" id="PTHR31683">
    <property type="entry name" value="PECTATE LYASE 18-RELATED"/>
    <property type="match status" value="1"/>
</dbReference>
<dbReference type="GO" id="GO:0047490">
    <property type="term" value="F:pectin lyase activity"/>
    <property type="evidence" value="ECO:0007669"/>
    <property type="project" value="UniProtKB-EC"/>
</dbReference>
<feature type="chain" id="PRO_5040834216" description="pectin lyase" evidence="8">
    <location>
        <begin position="21"/>
        <end position="377"/>
    </location>
</feature>
<feature type="domain" description="Pectate lyase" evidence="9">
    <location>
        <begin position="84"/>
        <end position="301"/>
    </location>
</feature>